<sequence length="287" mass="29886">MVRLALVRPTYAGRWGDQTGDGQVTAVMPGRDVASPFAPVTATLRAMFGTDDLPGLAPGLLVTDGAPHWSPATRLVDGTLLPEFLRAAGRRWGGTPHACAALAWKSYSYWTALPAVLGWASARRVPLLDPADVLVHFEDHHQLLTLGLRSSTAVAVLPGDPLALAGVPGVRVVADEAALLDALRASLLDAHFAPLIAAIQGEVRIGTRTLLGSVASGIAHGILRASDALPGSSTATIGTLLDALDVSDLVDLVPGPAGEPTVQRRTCCLAFTLPRPKICQGCCVRQA</sequence>
<gene>
    <name evidence="1" type="ORF">GA0070603_4156</name>
</gene>
<accession>A0A1C6VIW2</accession>
<evidence type="ECO:0000313" key="1">
    <source>
        <dbReference type="EMBL" id="SCL66298.1"/>
    </source>
</evidence>
<organism evidence="1 2">
    <name type="scientific">Micromonospora chersina</name>
    <dbReference type="NCBI Taxonomy" id="47854"/>
    <lineage>
        <taxon>Bacteria</taxon>
        <taxon>Bacillati</taxon>
        <taxon>Actinomycetota</taxon>
        <taxon>Actinomycetes</taxon>
        <taxon>Micromonosporales</taxon>
        <taxon>Micromonosporaceae</taxon>
        <taxon>Micromonospora</taxon>
    </lineage>
</organism>
<evidence type="ECO:0000313" key="2">
    <source>
        <dbReference type="Proteomes" id="UP000198605"/>
    </source>
</evidence>
<dbReference type="STRING" id="47854.GA0070603_4156"/>
<dbReference type="Proteomes" id="UP000198605">
    <property type="component" value="Unassembled WGS sequence"/>
</dbReference>
<name>A0A1C6VIW2_9ACTN</name>
<keyword evidence="2" id="KW-1185">Reference proteome</keyword>
<proteinExistence type="predicted"/>
<reference evidence="2" key="1">
    <citation type="submission" date="2016-06" db="EMBL/GenBank/DDBJ databases">
        <authorList>
            <person name="Varghese N."/>
            <person name="Submissions Spin"/>
        </authorList>
    </citation>
    <scope>NUCLEOTIDE SEQUENCE [LARGE SCALE GENOMIC DNA]</scope>
    <source>
        <strain evidence="2">DSM 44151</strain>
    </source>
</reference>
<dbReference type="EMBL" id="FMIB01000002">
    <property type="protein sequence ID" value="SCL66298.1"/>
    <property type="molecule type" value="Genomic_DNA"/>
</dbReference>
<dbReference type="AlphaFoldDB" id="A0A1C6VIW2"/>
<protein>
    <submittedName>
        <fullName evidence="1">Ferric iron reductase FhuF-like transporter</fullName>
    </submittedName>
</protein>